<dbReference type="Pfam" id="PF01042">
    <property type="entry name" value="Ribonuc_L-PSP"/>
    <property type="match status" value="1"/>
</dbReference>
<dbReference type="OrthoDB" id="9803101at2"/>
<dbReference type="InterPro" id="IPR035959">
    <property type="entry name" value="RutC-like_sf"/>
</dbReference>
<dbReference type="AlphaFoldDB" id="A0A3D8GND7"/>
<dbReference type="GO" id="GO:0005829">
    <property type="term" value="C:cytosol"/>
    <property type="evidence" value="ECO:0007669"/>
    <property type="project" value="TreeGrafter"/>
</dbReference>
<dbReference type="Gene3D" id="3.30.1330.40">
    <property type="entry name" value="RutC-like"/>
    <property type="match status" value="1"/>
</dbReference>
<dbReference type="Proteomes" id="UP000257144">
    <property type="component" value="Unassembled WGS sequence"/>
</dbReference>
<dbReference type="EMBL" id="QNQT01000007">
    <property type="protein sequence ID" value="RDU36005.1"/>
    <property type="molecule type" value="Genomic_DNA"/>
</dbReference>
<dbReference type="RefSeq" id="WP_115452934.1">
    <property type="nucleotide sequence ID" value="NZ_QNQT01000007.1"/>
</dbReference>
<evidence type="ECO:0000313" key="3">
    <source>
        <dbReference type="Proteomes" id="UP000257144"/>
    </source>
</evidence>
<name>A0A3D8GND7_9BACI</name>
<protein>
    <submittedName>
        <fullName evidence="2">RidA family protein</fullName>
    </submittedName>
</protein>
<accession>A0A3D8GND7</accession>
<sequence>MARKVYESKDAKAVGPYSHAVDAGELVYLSGQTPIDPATGELSSGGIGEQTKQCFANLFSVLEAAGLTPDDVIKVNVYLTDMDNFSEMNDVYKTQFSEPFPARTTVAILALPLGAEVEIEMIAKRR</sequence>
<reference evidence="2 3" key="1">
    <citation type="submission" date="2018-07" db="EMBL/GenBank/DDBJ databases">
        <title>Bacillus sp. YLB-04 draft genome sequence.</title>
        <authorList>
            <person name="Yu L."/>
            <person name="Tang X."/>
        </authorList>
    </citation>
    <scope>NUCLEOTIDE SEQUENCE [LARGE SCALE GENOMIC DNA]</scope>
    <source>
        <strain evidence="2 3">YLB-04</strain>
    </source>
</reference>
<dbReference type="GO" id="GO:0019239">
    <property type="term" value="F:deaminase activity"/>
    <property type="evidence" value="ECO:0007669"/>
    <property type="project" value="TreeGrafter"/>
</dbReference>
<dbReference type="PANTHER" id="PTHR11803">
    <property type="entry name" value="2-IMINOBUTANOATE/2-IMINOPROPANOATE DEAMINASE RIDA"/>
    <property type="match status" value="1"/>
</dbReference>
<organism evidence="2 3">
    <name type="scientific">Neobacillus piezotolerans</name>
    <dbReference type="NCBI Taxonomy" id="2259171"/>
    <lineage>
        <taxon>Bacteria</taxon>
        <taxon>Bacillati</taxon>
        <taxon>Bacillota</taxon>
        <taxon>Bacilli</taxon>
        <taxon>Bacillales</taxon>
        <taxon>Bacillaceae</taxon>
        <taxon>Neobacillus</taxon>
    </lineage>
</organism>
<proteinExistence type="inferred from homology"/>
<dbReference type="InterPro" id="IPR006175">
    <property type="entry name" value="YjgF/YER057c/UK114"/>
</dbReference>
<evidence type="ECO:0000256" key="1">
    <source>
        <dbReference type="ARBA" id="ARBA00010552"/>
    </source>
</evidence>
<dbReference type="SUPFAM" id="SSF55298">
    <property type="entry name" value="YjgF-like"/>
    <property type="match status" value="1"/>
</dbReference>
<gene>
    <name evidence="2" type="ORF">DRW41_15565</name>
</gene>
<keyword evidence="3" id="KW-1185">Reference proteome</keyword>
<evidence type="ECO:0000313" key="2">
    <source>
        <dbReference type="EMBL" id="RDU36005.1"/>
    </source>
</evidence>
<comment type="caution">
    <text evidence="2">The sequence shown here is derived from an EMBL/GenBank/DDBJ whole genome shotgun (WGS) entry which is preliminary data.</text>
</comment>
<dbReference type="FunFam" id="3.30.1330.40:FF:000001">
    <property type="entry name" value="L-PSP family endoribonuclease"/>
    <property type="match status" value="1"/>
</dbReference>
<dbReference type="PANTHER" id="PTHR11803:SF39">
    <property type="entry name" value="2-IMINOBUTANOATE_2-IMINOPROPANOATE DEAMINASE"/>
    <property type="match status" value="1"/>
</dbReference>
<dbReference type="InterPro" id="IPR006056">
    <property type="entry name" value="RidA"/>
</dbReference>
<comment type="similarity">
    <text evidence="1">Belongs to the RutC family.</text>
</comment>
<dbReference type="NCBIfam" id="TIGR00004">
    <property type="entry name" value="Rid family detoxifying hydrolase"/>
    <property type="match status" value="1"/>
</dbReference>
<dbReference type="CDD" id="cd00448">
    <property type="entry name" value="YjgF_YER057c_UK114_family"/>
    <property type="match status" value="1"/>
</dbReference>